<evidence type="ECO:0000256" key="3">
    <source>
        <dbReference type="ARBA" id="ARBA00022448"/>
    </source>
</evidence>
<comment type="function">
    <text evidence="9">Essential component of the vacuolar proton pump (V-ATPase), a multimeric enzyme that catalyzes the translocation of protons across the membranes. Required for assembly and activity of the V-ATPase.</text>
</comment>
<name>A0AAN8XP11_POLSC</name>
<dbReference type="PIRSF" id="PIRSF001293">
    <property type="entry name" value="ATP6V0A1"/>
    <property type="match status" value="1"/>
</dbReference>
<keyword evidence="6 9" id="KW-1133">Transmembrane helix</keyword>
<feature type="coiled-coil region" evidence="10">
    <location>
        <begin position="51"/>
        <end position="128"/>
    </location>
</feature>
<feature type="transmembrane region" description="Helical" evidence="9">
    <location>
        <begin position="620"/>
        <end position="640"/>
    </location>
</feature>
<evidence type="ECO:0000256" key="9">
    <source>
        <dbReference type="RuleBase" id="RU361189"/>
    </source>
</evidence>
<feature type="transmembrane region" description="Helical" evidence="9">
    <location>
        <begin position="652"/>
        <end position="671"/>
    </location>
</feature>
<dbReference type="GO" id="GO:0005886">
    <property type="term" value="C:plasma membrane"/>
    <property type="evidence" value="ECO:0007669"/>
    <property type="project" value="TreeGrafter"/>
</dbReference>
<feature type="transmembrane region" description="Helical" evidence="9">
    <location>
        <begin position="816"/>
        <end position="836"/>
    </location>
</feature>
<evidence type="ECO:0000313" key="12">
    <source>
        <dbReference type="EMBL" id="KAK6631611.1"/>
    </source>
</evidence>
<evidence type="ECO:0000256" key="10">
    <source>
        <dbReference type="SAM" id="Coils"/>
    </source>
</evidence>
<dbReference type="Proteomes" id="UP001372834">
    <property type="component" value="Unassembled WGS sequence"/>
</dbReference>
<organism evidence="13 15">
    <name type="scientific">Polyplax serrata</name>
    <name type="common">Common mouse louse</name>
    <dbReference type="NCBI Taxonomy" id="468196"/>
    <lineage>
        <taxon>Eukaryota</taxon>
        <taxon>Metazoa</taxon>
        <taxon>Ecdysozoa</taxon>
        <taxon>Arthropoda</taxon>
        <taxon>Hexapoda</taxon>
        <taxon>Insecta</taxon>
        <taxon>Pterygota</taxon>
        <taxon>Neoptera</taxon>
        <taxon>Paraneoptera</taxon>
        <taxon>Psocodea</taxon>
        <taxon>Troctomorpha</taxon>
        <taxon>Phthiraptera</taxon>
        <taxon>Anoplura</taxon>
        <taxon>Polyplacidae</taxon>
        <taxon>Polyplax</taxon>
    </lineage>
</organism>
<evidence type="ECO:0000313" key="13">
    <source>
        <dbReference type="EMBL" id="KAK6644170.1"/>
    </source>
</evidence>
<dbReference type="InterPro" id="IPR002490">
    <property type="entry name" value="V-ATPase_116kDa_su"/>
</dbReference>
<evidence type="ECO:0000256" key="11">
    <source>
        <dbReference type="SAM" id="MobiDB-lite"/>
    </source>
</evidence>
<proteinExistence type="inferred from homology"/>
<sequence>MGSLFRSEEMTLCQLFLQSEAAYACVSELGELGLVQFRDLNPDVNAFQRKFVNEVRRCDEMERKLRYLEKEIKKDGIPMLDTGENPEAPQPREMIDLEATFEKLENELREVNQNAEALKRNFLDLTELKHILRKTQVFFDEAESSRGHGVVRELSRSLSQMADPSREEESVTLLGEEGLRAGGQALKLGFHEGGLNPTESMTRALIADDAIARQSQNGPVQLGFVAGVILRERVPAFERMLWRACRGNVFLRQAEIETPLEDPSSGDQVFKSVFIIFFQGDQLKTRVKKICEGFRATLYPCPEAATDRREMAMGVMTRIEDLNTVLGQTQDHRHRVLVAAAKNIKNWFVKVRKIKAIYHTLNLFNLDVTQKCLIAECWVPVLDMETIQLALRRGTERSGSSVPPILNRMDTFEDPPTYNRINKFTSAFQHLIDAYGVANYREVNPAPYTIITFPFLFAVMFGDTGHGLLMTLFGAWMVIKEKPLQAKKSDSEIWNIFFGGRYIILLMGVFSCYTGLIYNDVFSKSLNIFGSAWSVNRDMNEIMKEKDIMLDPNSTAYAKYPYPFGLDPVWQVSDNKIIFQNAYKMKISIIIGVFHMLFGVCLSLWNFRYFNKKLDIFTQFIPQIIFLCFLFLYMVLLMFIKWVKYSADSVDELLSPFCAPSILITFINMVLMKESTAPNSCDPFMYGGQSAIQTMLVVIALLCVPVMLFGKPFYILRQQKTRHVPLNSAHAGENGDAEGGQFPPPQPPPEHEEHDMGELMIHQGIHTIEYVLGSVSHTASYLRLWALSLAHAQLSEVLWNMVLKNGLIREDWTGGIFLWIVFAGWACLTVSILVLMEGLSAFLHTLRLHWVEFQSKFYTGQGYAFQPFSFEALLDSASQSGED</sequence>
<keyword evidence="10" id="KW-0175">Coiled coil</keyword>
<keyword evidence="14" id="KW-1185">Reference proteome</keyword>
<evidence type="ECO:0000313" key="15">
    <source>
        <dbReference type="Proteomes" id="UP001372834"/>
    </source>
</evidence>
<comment type="subcellular location">
    <subcellularLocation>
        <location evidence="1">Membrane</location>
        <topology evidence="1">Multi-pass membrane protein</topology>
    </subcellularLocation>
</comment>
<feature type="region of interest" description="Disordered" evidence="11">
    <location>
        <begin position="727"/>
        <end position="754"/>
    </location>
</feature>
<dbReference type="EMBL" id="JAWJWF010000006">
    <property type="protein sequence ID" value="KAK6631611.1"/>
    <property type="molecule type" value="Genomic_DNA"/>
</dbReference>
<feature type="transmembrane region" description="Helical" evidence="9">
    <location>
        <begin position="587"/>
        <end position="608"/>
    </location>
</feature>
<evidence type="ECO:0000256" key="7">
    <source>
        <dbReference type="ARBA" id="ARBA00023065"/>
    </source>
</evidence>
<evidence type="ECO:0000256" key="5">
    <source>
        <dbReference type="ARBA" id="ARBA00022781"/>
    </source>
</evidence>
<dbReference type="GO" id="GO:0051117">
    <property type="term" value="F:ATPase binding"/>
    <property type="evidence" value="ECO:0007669"/>
    <property type="project" value="TreeGrafter"/>
</dbReference>
<comment type="similarity">
    <text evidence="2 9">Belongs to the V-ATPase 116 kDa subunit family.</text>
</comment>
<protein>
    <recommendedName>
        <fullName evidence="9">V-type proton ATPase subunit a</fullName>
    </recommendedName>
</protein>
<dbReference type="PANTHER" id="PTHR11629">
    <property type="entry name" value="VACUOLAR PROTON ATPASES"/>
    <property type="match status" value="1"/>
</dbReference>
<keyword evidence="7 9" id="KW-0406">Ion transport</keyword>
<evidence type="ECO:0000256" key="6">
    <source>
        <dbReference type="ARBA" id="ARBA00022989"/>
    </source>
</evidence>
<keyword evidence="5 9" id="KW-0375">Hydrogen ion transport</keyword>
<feature type="transmembrane region" description="Helical" evidence="9">
    <location>
        <begin position="691"/>
        <end position="710"/>
    </location>
</feature>
<dbReference type="PANTHER" id="PTHR11629:SF63">
    <property type="entry name" value="V-TYPE PROTON ATPASE SUBUNIT A"/>
    <property type="match status" value="1"/>
</dbReference>
<keyword evidence="3 9" id="KW-0813">Transport</keyword>
<dbReference type="GO" id="GO:0046961">
    <property type="term" value="F:proton-transporting ATPase activity, rotational mechanism"/>
    <property type="evidence" value="ECO:0007669"/>
    <property type="project" value="InterPro"/>
</dbReference>
<gene>
    <name evidence="13" type="ORF">RUM43_000437</name>
    <name evidence="12" type="ORF">RUM44_006140</name>
</gene>
<dbReference type="InterPro" id="IPR026028">
    <property type="entry name" value="V-type_ATPase_116kDa_su_euka"/>
</dbReference>
<dbReference type="GO" id="GO:0007035">
    <property type="term" value="P:vacuolar acidification"/>
    <property type="evidence" value="ECO:0007669"/>
    <property type="project" value="TreeGrafter"/>
</dbReference>
<keyword evidence="4 9" id="KW-0812">Transmembrane</keyword>
<keyword evidence="8 9" id="KW-0472">Membrane</keyword>
<evidence type="ECO:0000256" key="1">
    <source>
        <dbReference type="ARBA" id="ARBA00004141"/>
    </source>
</evidence>
<feature type="transmembrane region" description="Helical" evidence="9">
    <location>
        <begin position="455"/>
        <end position="479"/>
    </location>
</feature>
<evidence type="ECO:0000256" key="8">
    <source>
        <dbReference type="ARBA" id="ARBA00023136"/>
    </source>
</evidence>
<reference evidence="13 15" key="1">
    <citation type="submission" date="2023-10" db="EMBL/GenBank/DDBJ databases">
        <title>Genomes of two closely related lineages of the louse Polyplax serrata with different host specificities.</title>
        <authorList>
            <person name="Martinu J."/>
            <person name="Tarabai H."/>
            <person name="Stefka J."/>
            <person name="Hypsa V."/>
        </authorList>
    </citation>
    <scope>NUCLEOTIDE SEQUENCE [LARGE SCALE GENOMIC DNA]</scope>
    <source>
        <strain evidence="12">98ZLc_SE</strain>
        <strain evidence="13">HR10_N</strain>
    </source>
</reference>
<evidence type="ECO:0000256" key="4">
    <source>
        <dbReference type="ARBA" id="ARBA00022692"/>
    </source>
</evidence>
<accession>A0AAN8XP11</accession>
<dbReference type="AlphaFoldDB" id="A0AAN8XP11"/>
<evidence type="ECO:0000256" key="2">
    <source>
        <dbReference type="ARBA" id="ARBA00009904"/>
    </source>
</evidence>
<dbReference type="EMBL" id="JAWJWE010000001">
    <property type="protein sequence ID" value="KAK6644170.1"/>
    <property type="molecule type" value="Genomic_DNA"/>
</dbReference>
<comment type="caution">
    <text evidence="13">The sequence shown here is derived from an EMBL/GenBank/DDBJ whole genome shotgun (WGS) entry which is preliminary data.</text>
</comment>
<dbReference type="GO" id="GO:0000220">
    <property type="term" value="C:vacuolar proton-transporting V-type ATPase, V0 domain"/>
    <property type="evidence" value="ECO:0007669"/>
    <property type="project" value="InterPro"/>
</dbReference>
<dbReference type="Pfam" id="PF01496">
    <property type="entry name" value="V_ATPase_I"/>
    <property type="match status" value="1"/>
</dbReference>
<dbReference type="Proteomes" id="UP001359485">
    <property type="component" value="Unassembled WGS sequence"/>
</dbReference>
<evidence type="ECO:0000313" key="14">
    <source>
        <dbReference type="Proteomes" id="UP001359485"/>
    </source>
</evidence>